<dbReference type="PANTHER" id="PTHR47683">
    <property type="entry name" value="PSEUDOURIDINE SYNTHASE FAMILY PROTEIN-RELATED"/>
    <property type="match status" value="1"/>
</dbReference>
<evidence type="ECO:0000256" key="3">
    <source>
        <dbReference type="ARBA" id="ARBA00023235"/>
    </source>
</evidence>
<dbReference type="Gene3D" id="3.30.70.1560">
    <property type="entry name" value="Alpha-L RNA-binding motif"/>
    <property type="match status" value="1"/>
</dbReference>
<dbReference type="InterPro" id="IPR036986">
    <property type="entry name" value="S4_RNA-bd_sf"/>
</dbReference>
<gene>
    <name evidence="7" type="primary">rsuA</name>
    <name evidence="7" type="ORF">DSM106044_00256</name>
</gene>
<dbReference type="Pfam" id="PF01479">
    <property type="entry name" value="S4"/>
    <property type="match status" value="1"/>
</dbReference>
<dbReference type="Gene3D" id="3.10.290.10">
    <property type="entry name" value="RNA-binding S4 domain"/>
    <property type="match status" value="1"/>
</dbReference>
<dbReference type="Pfam" id="PF00849">
    <property type="entry name" value="PseudoU_synth_2"/>
    <property type="match status" value="1"/>
</dbReference>
<dbReference type="SUPFAM" id="SSF55120">
    <property type="entry name" value="Pseudouridine synthase"/>
    <property type="match status" value="1"/>
</dbReference>
<dbReference type="SUPFAM" id="SSF55174">
    <property type="entry name" value="Alpha-L RNA-binding motif"/>
    <property type="match status" value="1"/>
</dbReference>
<dbReference type="NCBIfam" id="TIGR00093">
    <property type="entry name" value="pseudouridine synthase"/>
    <property type="match status" value="1"/>
</dbReference>
<dbReference type="PANTHER" id="PTHR47683:SF4">
    <property type="entry name" value="PSEUDOURIDINE SYNTHASE"/>
    <property type="match status" value="1"/>
</dbReference>
<dbReference type="GO" id="GO:0120159">
    <property type="term" value="F:rRNA pseudouridine synthase activity"/>
    <property type="evidence" value="ECO:0007669"/>
    <property type="project" value="UniProtKB-ARBA"/>
</dbReference>
<dbReference type="InterPro" id="IPR020094">
    <property type="entry name" value="TruA/RsuA/RluB/E/F_N"/>
</dbReference>
<dbReference type="InterPro" id="IPR050343">
    <property type="entry name" value="RsuA_PseudoU_synthase"/>
</dbReference>
<feature type="domain" description="RNA-binding S4" evidence="6">
    <location>
        <begin position="4"/>
        <end position="64"/>
    </location>
</feature>
<evidence type="ECO:0000256" key="5">
    <source>
        <dbReference type="RuleBase" id="RU003887"/>
    </source>
</evidence>
<keyword evidence="8" id="KW-1185">Reference proteome</keyword>
<keyword evidence="2 4" id="KW-0694">RNA-binding</keyword>
<dbReference type="PROSITE" id="PS01149">
    <property type="entry name" value="PSI_RSU"/>
    <property type="match status" value="1"/>
</dbReference>
<dbReference type="STRING" id="180332.GCA_000797495_04455"/>
<dbReference type="GO" id="GO:0000455">
    <property type="term" value="P:enzyme-directed rRNA pseudouridine synthesis"/>
    <property type="evidence" value="ECO:0007669"/>
    <property type="project" value="UniProtKB-ARBA"/>
</dbReference>
<accession>A0A4U8QCG6</accession>
<dbReference type="AlphaFoldDB" id="A0A4U8QCG6"/>
<dbReference type="RefSeq" id="WP_138001589.1">
    <property type="nucleotide sequence ID" value="NZ_QGQD01000006.1"/>
</dbReference>
<dbReference type="InterPro" id="IPR006145">
    <property type="entry name" value="PsdUridine_synth_RsuA/RluA"/>
</dbReference>
<sequence>MSLIRLDKYLANAGAGTRTEVKNQIRKGLVTVNGEVVKKPEMKLDSDRDAVCVGQIPVTYRKYEYYMFHKPAGCVTATQDNLHQTVMDFISSGKKEELFPVGRLDKDTEGLLLITNDGALAHELLSPRKHVDKTYYAKVDGMVTKSDQETFLQGVDIGEDKPTLPANLEILTSGEISEVCLTIREGRFHQVKRMFEAVGKQVVYLKRLSMGAISLDEHLAKGEYRPLTGEEIERIGGSGC</sequence>
<evidence type="ECO:0000256" key="2">
    <source>
        <dbReference type="ARBA" id="ARBA00022884"/>
    </source>
</evidence>
<dbReference type="InterPro" id="IPR018496">
    <property type="entry name" value="PsdUridine_synth_RsuA/RluB_CS"/>
</dbReference>
<dbReference type="CDD" id="cd00165">
    <property type="entry name" value="S4"/>
    <property type="match status" value="1"/>
</dbReference>
<dbReference type="InterPro" id="IPR000748">
    <property type="entry name" value="PsdUridine_synth_RsuA/RluB/E/F"/>
</dbReference>
<dbReference type="SMART" id="SM00363">
    <property type="entry name" value="S4"/>
    <property type="match status" value="1"/>
</dbReference>
<dbReference type="EC" id="5.4.99.-" evidence="5"/>
<evidence type="ECO:0000256" key="1">
    <source>
        <dbReference type="ARBA" id="ARBA00008348"/>
    </source>
</evidence>
<dbReference type="Proteomes" id="UP000306509">
    <property type="component" value="Unassembled WGS sequence"/>
</dbReference>
<evidence type="ECO:0000313" key="8">
    <source>
        <dbReference type="Proteomes" id="UP000306509"/>
    </source>
</evidence>
<dbReference type="InterPro" id="IPR020103">
    <property type="entry name" value="PsdUridine_synth_cat_dom_sf"/>
</dbReference>
<dbReference type="Gene3D" id="3.30.70.580">
    <property type="entry name" value="Pseudouridine synthase I, catalytic domain, N-terminal subdomain"/>
    <property type="match status" value="1"/>
</dbReference>
<comment type="similarity">
    <text evidence="1 5">Belongs to the pseudouridine synthase RsuA family.</text>
</comment>
<evidence type="ECO:0000313" key="7">
    <source>
        <dbReference type="EMBL" id="TLD02757.1"/>
    </source>
</evidence>
<dbReference type="EMBL" id="QGQD01000006">
    <property type="protein sequence ID" value="TLD02757.1"/>
    <property type="molecule type" value="Genomic_DNA"/>
</dbReference>
<name>A0A4U8QCG6_9FIRM</name>
<dbReference type="CDD" id="cd02553">
    <property type="entry name" value="PseudoU_synth_RsuA"/>
    <property type="match status" value="1"/>
</dbReference>
<comment type="caution">
    <text evidence="7">The sequence shown here is derived from an EMBL/GenBank/DDBJ whole genome shotgun (WGS) entry which is preliminary data.</text>
</comment>
<organism evidence="7 8">
    <name type="scientific">Robinsoniella peoriensis</name>
    <dbReference type="NCBI Taxonomy" id="180332"/>
    <lineage>
        <taxon>Bacteria</taxon>
        <taxon>Bacillati</taxon>
        <taxon>Bacillota</taxon>
        <taxon>Clostridia</taxon>
        <taxon>Lachnospirales</taxon>
        <taxon>Lachnospiraceae</taxon>
        <taxon>Robinsoniella</taxon>
    </lineage>
</organism>
<proteinExistence type="inferred from homology"/>
<dbReference type="GO" id="GO:0005829">
    <property type="term" value="C:cytosol"/>
    <property type="evidence" value="ECO:0007669"/>
    <property type="project" value="UniProtKB-ARBA"/>
</dbReference>
<reference evidence="7 8" key="1">
    <citation type="journal article" date="2019" name="Anaerobe">
        <title>Detection of Robinsoniella peoriensis in multiple bone samples of a trauma patient.</title>
        <authorList>
            <person name="Schrottner P."/>
            <person name="Hartwich K."/>
            <person name="Bunk B."/>
            <person name="Schober I."/>
            <person name="Helbig S."/>
            <person name="Rudolph W.W."/>
            <person name="Gunzer F."/>
        </authorList>
    </citation>
    <scope>NUCLEOTIDE SEQUENCE [LARGE SCALE GENOMIC DNA]</scope>
    <source>
        <strain evidence="7 8">DSM 106044</strain>
    </source>
</reference>
<dbReference type="PROSITE" id="PS50889">
    <property type="entry name" value="S4"/>
    <property type="match status" value="1"/>
</dbReference>
<keyword evidence="3 5" id="KW-0413">Isomerase</keyword>
<dbReference type="InterPro" id="IPR042092">
    <property type="entry name" value="PsdUridine_s_RsuA/RluB/E/F_cat"/>
</dbReference>
<dbReference type="GO" id="GO:0003723">
    <property type="term" value="F:RNA binding"/>
    <property type="evidence" value="ECO:0007669"/>
    <property type="project" value="UniProtKB-KW"/>
</dbReference>
<protein>
    <recommendedName>
        <fullName evidence="5">Pseudouridine synthase</fullName>
        <ecNumber evidence="5">5.4.99.-</ecNumber>
    </recommendedName>
</protein>
<dbReference type="FunFam" id="3.30.70.1560:FF:000001">
    <property type="entry name" value="Pseudouridine synthase"/>
    <property type="match status" value="1"/>
</dbReference>
<dbReference type="InterPro" id="IPR002942">
    <property type="entry name" value="S4_RNA-bd"/>
</dbReference>
<evidence type="ECO:0000259" key="6">
    <source>
        <dbReference type="SMART" id="SM00363"/>
    </source>
</evidence>
<evidence type="ECO:0000256" key="4">
    <source>
        <dbReference type="PROSITE-ProRule" id="PRU00182"/>
    </source>
</evidence>